<keyword evidence="3" id="KW-1185">Reference proteome</keyword>
<evidence type="ECO:0000313" key="2">
    <source>
        <dbReference type="EMBL" id="TCV04405.1"/>
    </source>
</evidence>
<feature type="compositionally biased region" description="Basic and acidic residues" evidence="1">
    <location>
        <begin position="173"/>
        <end position="192"/>
    </location>
</feature>
<proteinExistence type="predicted"/>
<comment type="caution">
    <text evidence="2">The sequence shown here is derived from an EMBL/GenBank/DDBJ whole genome shotgun (WGS) entry which is preliminary data.</text>
</comment>
<gene>
    <name evidence="2" type="ORF">EV671_1001160</name>
</gene>
<protein>
    <recommendedName>
        <fullName evidence="4">Homeodomain-like domain-containing protein</fullName>
    </recommendedName>
</protein>
<feature type="region of interest" description="Disordered" evidence="1">
    <location>
        <begin position="1"/>
        <end position="25"/>
    </location>
</feature>
<dbReference type="EMBL" id="SMBU01000001">
    <property type="protein sequence ID" value="TCV04405.1"/>
    <property type="molecule type" value="Genomic_DNA"/>
</dbReference>
<dbReference type="AlphaFoldDB" id="A0A4R3VML5"/>
<feature type="region of interest" description="Disordered" evidence="1">
    <location>
        <begin position="171"/>
        <end position="201"/>
    </location>
</feature>
<name>A0A4R3VML5_ROSSA</name>
<accession>A0A4R3VML5</accession>
<evidence type="ECO:0000256" key="1">
    <source>
        <dbReference type="SAM" id="MobiDB-lite"/>
    </source>
</evidence>
<evidence type="ECO:0000313" key="3">
    <source>
        <dbReference type="Proteomes" id="UP000295110"/>
    </source>
</evidence>
<organism evidence="2 3">
    <name type="scientific">Roseateles saccharophilus</name>
    <name type="common">Pseudomonas saccharophila</name>
    <dbReference type="NCBI Taxonomy" id="304"/>
    <lineage>
        <taxon>Bacteria</taxon>
        <taxon>Pseudomonadati</taxon>
        <taxon>Pseudomonadota</taxon>
        <taxon>Betaproteobacteria</taxon>
        <taxon>Burkholderiales</taxon>
        <taxon>Sphaerotilaceae</taxon>
        <taxon>Roseateles</taxon>
    </lineage>
</organism>
<dbReference type="Proteomes" id="UP000295110">
    <property type="component" value="Unassembled WGS sequence"/>
</dbReference>
<reference evidence="2 3" key="1">
    <citation type="submission" date="2019-03" db="EMBL/GenBank/DDBJ databases">
        <title>Genomic Encyclopedia of Type Strains, Phase IV (KMG-IV): sequencing the most valuable type-strain genomes for metagenomic binning, comparative biology and taxonomic classification.</title>
        <authorList>
            <person name="Goeker M."/>
        </authorList>
    </citation>
    <scope>NUCLEOTIDE SEQUENCE [LARGE SCALE GENOMIC DNA]</scope>
    <source>
        <strain evidence="2 3">DSM 654</strain>
    </source>
</reference>
<sequence length="387" mass="42966">MLAAESGAALRRQTRGRLPNGTARDTTFEQRLAALPNRLDIDVKVFPGTEQLVKALVAGLRREANKLSWDLNTVTPSGFVDQLTKAHTWWHGVAAPVDLSTPVTLMRTAYAVLEAMSRRLGTPGQAHLMALALIGIAERGLQKVRRCGICFRWAIPGQTYCHEHSQSGAAHGALHERDARRQQDSRLKRRNPELTNSHGLAPSIHPARMPIVVGRILWGLRTLDEQKTRNALQRAVRASAHLKKVIGPESDRPDHELLRQLQARIDPLEFDLAAWGPTLQAAHAWLEVQASATGHRGVGVRSRRVMLQACQLAEAGMNRQEIAEAIDITPTAIGLWLRRYADPVHPLNDLAKRLTAALALPRPDHRRRADRMAQWHAGVLPKLSRHG</sequence>
<evidence type="ECO:0008006" key="4">
    <source>
        <dbReference type="Google" id="ProtNLM"/>
    </source>
</evidence>